<name>A0A7M7PRF5_STRPU</name>
<proteinExistence type="predicted"/>
<feature type="repeat" description="ANK" evidence="3">
    <location>
        <begin position="82"/>
        <end position="114"/>
    </location>
</feature>
<dbReference type="Pfam" id="PF00023">
    <property type="entry name" value="Ank"/>
    <property type="match status" value="1"/>
</dbReference>
<protein>
    <submittedName>
        <fullName evidence="4">Uncharacterized protein</fullName>
    </submittedName>
</protein>
<sequence length="258" mass="28160">MEKEDKDGHSALHSAVRNGHLDVTKYLISKGAMVNKGNNEAEVNGGNNDGRTALRSAAFNGHLDVIKFLISQGADVNKGSNNGWTVLHSAAFNGHLDVTEYLISQGAEVTMGSNEGWTALNIAAFNGHLDVTEYLISQGAELEHNDLTDIHLAILHGHTSTIEKLVSEGADLNIQSPDGQQCLHTAIKLCYNSEKIVQETDTLRKISDEYYKGELSPEKALVFYLLENGAKLDVRDTTGNLAIQYAKDEVVKQMILSR</sequence>
<dbReference type="RefSeq" id="XP_030855648.1">
    <property type="nucleotide sequence ID" value="XM_030999788.1"/>
</dbReference>
<dbReference type="InterPro" id="IPR036770">
    <property type="entry name" value="Ankyrin_rpt-contain_sf"/>
</dbReference>
<keyword evidence="2 3" id="KW-0040">ANK repeat</keyword>
<dbReference type="Pfam" id="PF12796">
    <property type="entry name" value="Ank_2"/>
    <property type="match status" value="2"/>
</dbReference>
<evidence type="ECO:0000313" key="4">
    <source>
        <dbReference type="EnsemblMetazoa" id="XP_030855648"/>
    </source>
</evidence>
<keyword evidence="1" id="KW-0677">Repeat</keyword>
<dbReference type="Proteomes" id="UP000007110">
    <property type="component" value="Unassembled WGS sequence"/>
</dbReference>
<feature type="repeat" description="ANK" evidence="3">
    <location>
        <begin position="49"/>
        <end position="81"/>
    </location>
</feature>
<dbReference type="GeneID" id="115929782"/>
<dbReference type="PRINTS" id="PR01415">
    <property type="entry name" value="ANKYRIN"/>
</dbReference>
<dbReference type="InterPro" id="IPR002110">
    <property type="entry name" value="Ankyrin_rpt"/>
</dbReference>
<feature type="repeat" description="ANK" evidence="3">
    <location>
        <begin position="7"/>
        <end position="39"/>
    </location>
</feature>
<feature type="repeat" description="ANK" evidence="3">
    <location>
        <begin position="115"/>
        <end position="147"/>
    </location>
</feature>
<dbReference type="InParanoid" id="A0A7M7PRF5"/>
<reference evidence="5" key="1">
    <citation type="submission" date="2015-02" db="EMBL/GenBank/DDBJ databases">
        <title>Genome sequencing for Strongylocentrotus purpuratus.</title>
        <authorList>
            <person name="Murali S."/>
            <person name="Liu Y."/>
            <person name="Vee V."/>
            <person name="English A."/>
            <person name="Wang M."/>
            <person name="Skinner E."/>
            <person name="Han Y."/>
            <person name="Muzny D.M."/>
            <person name="Worley K.C."/>
            <person name="Gibbs R.A."/>
        </authorList>
    </citation>
    <scope>NUCLEOTIDE SEQUENCE</scope>
</reference>
<evidence type="ECO:0000256" key="3">
    <source>
        <dbReference type="PROSITE-ProRule" id="PRU00023"/>
    </source>
</evidence>
<dbReference type="EnsemblMetazoa" id="XM_030999788">
    <property type="protein sequence ID" value="XP_030855648"/>
    <property type="gene ID" value="LOC115929782"/>
</dbReference>
<evidence type="ECO:0000256" key="1">
    <source>
        <dbReference type="ARBA" id="ARBA00022737"/>
    </source>
</evidence>
<evidence type="ECO:0000256" key="2">
    <source>
        <dbReference type="ARBA" id="ARBA00023043"/>
    </source>
</evidence>
<dbReference type="PANTHER" id="PTHR24141:SF1">
    <property type="entry name" value="2-5A-DEPENDENT RIBONUCLEASE"/>
    <property type="match status" value="1"/>
</dbReference>
<dbReference type="SUPFAM" id="SSF48403">
    <property type="entry name" value="Ankyrin repeat"/>
    <property type="match status" value="1"/>
</dbReference>
<feature type="repeat" description="ANK" evidence="3">
    <location>
        <begin position="145"/>
        <end position="177"/>
    </location>
</feature>
<dbReference type="SMART" id="SM00248">
    <property type="entry name" value="ANK"/>
    <property type="match status" value="5"/>
</dbReference>
<accession>A0A7M7PRF5</accession>
<dbReference type="AlphaFoldDB" id="A0A7M7PRF5"/>
<dbReference type="KEGG" id="spu:115929782"/>
<dbReference type="PROSITE" id="PS50088">
    <property type="entry name" value="ANK_REPEAT"/>
    <property type="match status" value="5"/>
</dbReference>
<keyword evidence="5" id="KW-1185">Reference proteome</keyword>
<reference evidence="4" key="2">
    <citation type="submission" date="2021-01" db="UniProtKB">
        <authorList>
            <consortium name="EnsemblMetazoa"/>
        </authorList>
    </citation>
    <scope>IDENTIFICATION</scope>
</reference>
<dbReference type="OrthoDB" id="3246549at2759"/>
<evidence type="ECO:0000313" key="5">
    <source>
        <dbReference type="Proteomes" id="UP000007110"/>
    </source>
</evidence>
<dbReference type="Gene3D" id="1.25.40.20">
    <property type="entry name" value="Ankyrin repeat-containing domain"/>
    <property type="match status" value="3"/>
</dbReference>
<dbReference type="PROSITE" id="PS50297">
    <property type="entry name" value="ANK_REP_REGION"/>
    <property type="match status" value="5"/>
</dbReference>
<organism evidence="4 5">
    <name type="scientific">Strongylocentrotus purpuratus</name>
    <name type="common">Purple sea urchin</name>
    <dbReference type="NCBI Taxonomy" id="7668"/>
    <lineage>
        <taxon>Eukaryota</taxon>
        <taxon>Metazoa</taxon>
        <taxon>Echinodermata</taxon>
        <taxon>Eleutherozoa</taxon>
        <taxon>Echinozoa</taxon>
        <taxon>Echinoidea</taxon>
        <taxon>Euechinoidea</taxon>
        <taxon>Echinacea</taxon>
        <taxon>Camarodonta</taxon>
        <taxon>Echinidea</taxon>
        <taxon>Strongylocentrotidae</taxon>
        <taxon>Strongylocentrotus</taxon>
    </lineage>
</organism>
<dbReference type="PANTHER" id="PTHR24141">
    <property type="entry name" value="2-5A-DEPENDENT RIBONUCLEASE"/>
    <property type="match status" value="1"/>
</dbReference>